<dbReference type="Proteomes" id="UP000664167">
    <property type="component" value="Unassembled WGS sequence"/>
</dbReference>
<evidence type="ECO:0008006" key="3">
    <source>
        <dbReference type="Google" id="ProtNLM"/>
    </source>
</evidence>
<evidence type="ECO:0000313" key="1">
    <source>
        <dbReference type="EMBL" id="MBO0511378.1"/>
    </source>
</evidence>
<gene>
    <name evidence="1" type="ORF">J0695_06090</name>
</gene>
<dbReference type="PANTHER" id="PTHR36974:SF1">
    <property type="entry name" value="DOXX FAMILY MEMBRANE PROTEIN"/>
    <property type="match status" value="1"/>
</dbReference>
<accession>A0A939F3T0</accession>
<evidence type="ECO:0000313" key="2">
    <source>
        <dbReference type="Proteomes" id="UP000664167"/>
    </source>
</evidence>
<dbReference type="EMBL" id="JAFLRJ010000047">
    <property type="protein sequence ID" value="MBO0511378.1"/>
    <property type="molecule type" value="Genomic_DNA"/>
</dbReference>
<dbReference type="AlphaFoldDB" id="A0A939F3T0"/>
<dbReference type="RefSeq" id="WP_206960799.1">
    <property type="nucleotide sequence ID" value="NZ_BAAAJJ010000016.1"/>
</dbReference>
<dbReference type="PANTHER" id="PTHR36974">
    <property type="entry name" value="MEMBRANE PROTEIN-RELATED"/>
    <property type="match status" value="1"/>
</dbReference>
<comment type="caution">
    <text evidence="1">The sequence shown here is derived from an EMBL/GenBank/DDBJ whole genome shotgun (WGS) entry which is preliminary data.</text>
</comment>
<protein>
    <recommendedName>
        <fullName evidence="3">DoxX family protein</fullName>
    </recommendedName>
</protein>
<proteinExistence type="predicted"/>
<name>A0A939F3T0_9ACTN</name>
<keyword evidence="2" id="KW-1185">Reference proteome</keyword>
<sequence>MAATDRSTPCLVALLAGAGVVHFLVPRPFDKTIPSWLPGRARTYTQVSGVAELLLAAGLANPRTRQVSARATAGFFAAVFPANVQMAYDWRHRPAPLKAAALARLPLQVPLVLWALKVGRNADR</sequence>
<organism evidence="1 2">
    <name type="scientific">Streptomyces beijiangensis</name>
    <dbReference type="NCBI Taxonomy" id="163361"/>
    <lineage>
        <taxon>Bacteria</taxon>
        <taxon>Bacillati</taxon>
        <taxon>Actinomycetota</taxon>
        <taxon>Actinomycetes</taxon>
        <taxon>Kitasatosporales</taxon>
        <taxon>Streptomycetaceae</taxon>
        <taxon>Streptomyces</taxon>
    </lineage>
</organism>
<reference evidence="1" key="1">
    <citation type="submission" date="2021-03" db="EMBL/GenBank/DDBJ databases">
        <title>Streptomyces poriferae sp. nov., a novel marine sponge-derived Actinobacteria species with anti-MRSA activity.</title>
        <authorList>
            <person name="Sandoval-Powers M."/>
            <person name="Kralova S."/>
            <person name="Nguyen G.-S."/>
            <person name="Fawwal D."/>
            <person name="Degnes K."/>
            <person name="Klinkenberg G."/>
            <person name="Sletta H."/>
            <person name="Wentzel A."/>
            <person name="Liles M.R."/>
        </authorList>
    </citation>
    <scope>NUCLEOTIDE SEQUENCE</scope>
    <source>
        <strain evidence="1">DSM 41794</strain>
    </source>
</reference>